<keyword evidence="4" id="KW-1185">Reference proteome</keyword>
<dbReference type="InterPro" id="IPR011009">
    <property type="entry name" value="Kinase-like_dom_sf"/>
</dbReference>
<dbReference type="Gene3D" id="3.90.1200.10">
    <property type="match status" value="1"/>
</dbReference>
<dbReference type="InterPro" id="IPR051678">
    <property type="entry name" value="AGP_Transferase"/>
</dbReference>
<dbReference type="SUPFAM" id="SSF56112">
    <property type="entry name" value="Protein kinase-like (PK-like)"/>
    <property type="match status" value="1"/>
</dbReference>
<evidence type="ECO:0000256" key="1">
    <source>
        <dbReference type="SAM" id="MobiDB-lite"/>
    </source>
</evidence>
<dbReference type="EMBL" id="CAJVPG010000255">
    <property type="protein sequence ID" value="CAG8384252.1"/>
    <property type="molecule type" value="Genomic_DNA"/>
</dbReference>
<dbReference type="Pfam" id="PF01636">
    <property type="entry name" value="APH"/>
    <property type="match status" value="1"/>
</dbReference>
<dbReference type="AlphaFoldDB" id="A0A9W4NMI4"/>
<sequence>MHVDARDGLTWDDSGINLTPVWAREPTLEAIENVCRNRLSLDDKETCDVTFFAQGAFNKLYLVCTSNRQFLMRVSLSVHPRSKTLGEVTTLRFLRRSTNIPVPEIFAYDEQASTEIGYEWILMERMSGVPAYKKWRTLTTFQKVALVQQMAEFQAQMFQHTFSGIGTLIPGDETAQNEQLGEMVSTSFFMGQRFNFDIARGPFRSTYDWLSSYLNVIIQNYTLEKEEAEDEDDEEEAAFALLVTSELIGLLPKIFPTLQNPPEKSVLWHQDLNLNNILVDEKGNITAVIDWECVSAMPSWMITGMPEFLIGSIREEEPKRERYADETPEQTAEIGPSADPDIDNEGKNELYWVHLMDYETTHLRDLYTRWMCQLRPGWATEVKENTLKNDFFNAVLRCDDGFALKKVLKWVQAVENDEYPRLMDVLEGRYKVE</sequence>
<accession>A0A9W4NMI4</accession>
<protein>
    <recommendedName>
        <fullName evidence="2">Aminoglycoside phosphotransferase domain-containing protein</fullName>
    </recommendedName>
</protein>
<proteinExistence type="predicted"/>
<feature type="region of interest" description="Disordered" evidence="1">
    <location>
        <begin position="319"/>
        <end position="340"/>
    </location>
</feature>
<comment type="caution">
    <text evidence="3">The sequence shown here is derived from an EMBL/GenBank/DDBJ whole genome shotgun (WGS) entry which is preliminary data.</text>
</comment>
<organism evidence="3 4">
    <name type="scientific">Penicillium salamii</name>
    <dbReference type="NCBI Taxonomy" id="1612424"/>
    <lineage>
        <taxon>Eukaryota</taxon>
        <taxon>Fungi</taxon>
        <taxon>Dikarya</taxon>
        <taxon>Ascomycota</taxon>
        <taxon>Pezizomycotina</taxon>
        <taxon>Eurotiomycetes</taxon>
        <taxon>Eurotiomycetidae</taxon>
        <taxon>Eurotiales</taxon>
        <taxon>Aspergillaceae</taxon>
        <taxon>Penicillium</taxon>
    </lineage>
</organism>
<name>A0A9W4NMI4_9EURO</name>
<evidence type="ECO:0000313" key="3">
    <source>
        <dbReference type="EMBL" id="CAG8384252.1"/>
    </source>
</evidence>
<dbReference type="PANTHER" id="PTHR21310">
    <property type="entry name" value="AMINOGLYCOSIDE PHOSPHOTRANSFERASE-RELATED-RELATED"/>
    <property type="match status" value="1"/>
</dbReference>
<dbReference type="InterPro" id="IPR002575">
    <property type="entry name" value="Aminoglycoside_PTrfase"/>
</dbReference>
<dbReference type="OrthoDB" id="4326789at2759"/>
<dbReference type="Proteomes" id="UP001152649">
    <property type="component" value="Unassembled WGS sequence"/>
</dbReference>
<feature type="domain" description="Aminoglycoside phosphotransferase" evidence="2">
    <location>
        <begin position="49"/>
        <end position="297"/>
    </location>
</feature>
<evidence type="ECO:0000313" key="4">
    <source>
        <dbReference type="Proteomes" id="UP001152649"/>
    </source>
</evidence>
<evidence type="ECO:0000259" key="2">
    <source>
        <dbReference type="Pfam" id="PF01636"/>
    </source>
</evidence>
<dbReference type="PANTHER" id="PTHR21310:SF13">
    <property type="entry name" value="AMINOGLYCOSIDE PHOSPHOTRANSFERASE DOMAIN-CONTAINING PROTEIN"/>
    <property type="match status" value="1"/>
</dbReference>
<dbReference type="Gene3D" id="3.30.200.20">
    <property type="entry name" value="Phosphorylase Kinase, domain 1"/>
    <property type="match status" value="1"/>
</dbReference>
<reference evidence="3" key="1">
    <citation type="submission" date="2021-07" db="EMBL/GenBank/DDBJ databases">
        <authorList>
            <person name="Branca A.L. A."/>
        </authorList>
    </citation>
    <scope>NUCLEOTIDE SEQUENCE</scope>
</reference>
<gene>
    <name evidence="3" type="ORF">PSALAMII_LOCUS6058</name>
</gene>